<name>A0A9P5ZV21_PLEER</name>
<comment type="caution">
    <text evidence="2">The sequence shown here is derived from an EMBL/GenBank/DDBJ whole genome shotgun (WGS) entry which is preliminary data.</text>
</comment>
<dbReference type="AlphaFoldDB" id="A0A9P5ZV21"/>
<sequence length="149" mass="16149">MPPPLLTCPICVNVIATLIISHSMPAHSPMPVDAALPSLDISSVKPRSTCSTAAATKAQQEDNEEEPVESVKKTHCNSHVLDVGSPDQRRACILSKRILWPRKWGSPVTQAMGRLTHSGDGQVSAQSLQRPPVVIAHKFSSERKRKKGT</sequence>
<protein>
    <submittedName>
        <fullName evidence="2">Uncharacterized protein</fullName>
    </submittedName>
</protein>
<dbReference type="Proteomes" id="UP000807025">
    <property type="component" value="Unassembled WGS sequence"/>
</dbReference>
<keyword evidence="3" id="KW-1185">Reference proteome</keyword>
<evidence type="ECO:0000256" key="1">
    <source>
        <dbReference type="SAM" id="MobiDB-lite"/>
    </source>
</evidence>
<feature type="region of interest" description="Disordered" evidence="1">
    <location>
        <begin position="50"/>
        <end position="73"/>
    </location>
</feature>
<evidence type="ECO:0000313" key="3">
    <source>
        <dbReference type="Proteomes" id="UP000807025"/>
    </source>
</evidence>
<organism evidence="2 3">
    <name type="scientific">Pleurotus eryngii</name>
    <name type="common">Boletus of the steppes</name>
    <dbReference type="NCBI Taxonomy" id="5323"/>
    <lineage>
        <taxon>Eukaryota</taxon>
        <taxon>Fungi</taxon>
        <taxon>Dikarya</taxon>
        <taxon>Basidiomycota</taxon>
        <taxon>Agaricomycotina</taxon>
        <taxon>Agaricomycetes</taxon>
        <taxon>Agaricomycetidae</taxon>
        <taxon>Agaricales</taxon>
        <taxon>Pleurotineae</taxon>
        <taxon>Pleurotaceae</taxon>
        <taxon>Pleurotus</taxon>
    </lineage>
</organism>
<proteinExistence type="predicted"/>
<evidence type="ECO:0000313" key="2">
    <source>
        <dbReference type="EMBL" id="KAF9493230.1"/>
    </source>
</evidence>
<gene>
    <name evidence="2" type="ORF">BDN71DRAFT_1432683</name>
</gene>
<reference evidence="2" key="1">
    <citation type="submission" date="2020-11" db="EMBL/GenBank/DDBJ databases">
        <authorList>
            <consortium name="DOE Joint Genome Institute"/>
            <person name="Ahrendt S."/>
            <person name="Riley R."/>
            <person name="Andreopoulos W."/>
            <person name="Labutti K."/>
            <person name="Pangilinan J."/>
            <person name="Ruiz-Duenas F.J."/>
            <person name="Barrasa J.M."/>
            <person name="Sanchez-Garcia M."/>
            <person name="Camarero S."/>
            <person name="Miyauchi S."/>
            <person name="Serrano A."/>
            <person name="Linde D."/>
            <person name="Babiker R."/>
            <person name="Drula E."/>
            <person name="Ayuso-Fernandez I."/>
            <person name="Pacheco R."/>
            <person name="Padilla G."/>
            <person name="Ferreira P."/>
            <person name="Barriuso J."/>
            <person name="Kellner H."/>
            <person name="Castanera R."/>
            <person name="Alfaro M."/>
            <person name="Ramirez L."/>
            <person name="Pisabarro A.G."/>
            <person name="Kuo A."/>
            <person name="Tritt A."/>
            <person name="Lipzen A."/>
            <person name="He G."/>
            <person name="Yan M."/>
            <person name="Ng V."/>
            <person name="Cullen D."/>
            <person name="Martin F."/>
            <person name="Rosso M.-N."/>
            <person name="Henrissat B."/>
            <person name="Hibbett D."/>
            <person name="Martinez A.T."/>
            <person name="Grigoriev I.V."/>
        </authorList>
    </citation>
    <scope>NUCLEOTIDE SEQUENCE</scope>
    <source>
        <strain evidence="2">ATCC 90797</strain>
    </source>
</reference>
<accession>A0A9P5ZV21</accession>
<dbReference type="EMBL" id="MU154589">
    <property type="protein sequence ID" value="KAF9493230.1"/>
    <property type="molecule type" value="Genomic_DNA"/>
</dbReference>